<dbReference type="Pfam" id="PF00707">
    <property type="entry name" value="IF3_C"/>
    <property type="match status" value="1"/>
</dbReference>
<accession>X0YH20</accession>
<proteinExistence type="inferred from homology"/>
<dbReference type="InterPro" id="IPR036788">
    <property type="entry name" value="T_IF-3_C_sf"/>
</dbReference>
<keyword evidence="3" id="KW-0648">Protein biosynthesis</keyword>
<evidence type="ECO:0000259" key="4">
    <source>
        <dbReference type="Pfam" id="PF00707"/>
    </source>
</evidence>
<name>X0YH20_9ZZZZ</name>
<reference evidence="6" key="1">
    <citation type="journal article" date="2014" name="Front. Microbiol.">
        <title>High frequency of phylogenetically diverse reductive dehalogenase-homologous genes in deep subseafloor sedimentary metagenomes.</title>
        <authorList>
            <person name="Kawai M."/>
            <person name="Futagami T."/>
            <person name="Toyoda A."/>
            <person name="Takaki Y."/>
            <person name="Nishi S."/>
            <person name="Hori S."/>
            <person name="Arai W."/>
            <person name="Tsubouchi T."/>
            <person name="Morono Y."/>
            <person name="Uchiyama I."/>
            <person name="Ito T."/>
            <person name="Fujiyama A."/>
            <person name="Inagaki F."/>
            <person name="Takami H."/>
        </authorList>
    </citation>
    <scope>NUCLEOTIDE SEQUENCE</scope>
    <source>
        <strain evidence="6">Expedition CK06-06</strain>
    </source>
</reference>
<evidence type="ECO:0000256" key="3">
    <source>
        <dbReference type="ARBA" id="ARBA00022917"/>
    </source>
</evidence>
<evidence type="ECO:0000256" key="1">
    <source>
        <dbReference type="ARBA" id="ARBA00005439"/>
    </source>
</evidence>
<evidence type="ECO:0000259" key="5">
    <source>
        <dbReference type="Pfam" id="PF05198"/>
    </source>
</evidence>
<dbReference type="InterPro" id="IPR019815">
    <property type="entry name" value="Translation_initiation_fac_3_C"/>
</dbReference>
<evidence type="ECO:0000256" key="2">
    <source>
        <dbReference type="ARBA" id="ARBA00022540"/>
    </source>
</evidence>
<dbReference type="GO" id="GO:0043022">
    <property type="term" value="F:ribosome binding"/>
    <property type="evidence" value="ECO:0007669"/>
    <property type="project" value="TreeGrafter"/>
</dbReference>
<dbReference type="GO" id="GO:0032790">
    <property type="term" value="P:ribosome disassembly"/>
    <property type="evidence" value="ECO:0007669"/>
    <property type="project" value="TreeGrafter"/>
</dbReference>
<feature type="domain" description="Translation initiation factor 3 C-terminal" evidence="4">
    <location>
        <begin position="84"/>
        <end position="145"/>
    </location>
</feature>
<dbReference type="AlphaFoldDB" id="X0YH20"/>
<dbReference type="Gene3D" id="3.30.110.10">
    <property type="entry name" value="Translation initiation factor 3 (IF-3), C-terminal domain"/>
    <property type="match status" value="1"/>
</dbReference>
<comment type="similarity">
    <text evidence="1">Belongs to the IF-3 family.</text>
</comment>
<sequence length="148" mass="17504">MQPFVINRRTEFRNIRLIDENKGFYDSIFIVKAKDMAKNAGLDLVCFNKPERNKLALCKIIDYGKWKYSQKKDLKKQQQLTRHSVKEVRFSPVIGQHDIEHKLKQVKEFICEGDEVLLTMRFKGIHRRHQDLGLEKMDDIVAMCTSYS</sequence>
<dbReference type="SUPFAM" id="SSF54364">
    <property type="entry name" value="Translation initiation factor IF3, N-terminal domain"/>
    <property type="match status" value="1"/>
</dbReference>
<gene>
    <name evidence="6" type="ORF">S01H1_70765</name>
</gene>
<dbReference type="GO" id="GO:0003743">
    <property type="term" value="F:translation initiation factor activity"/>
    <property type="evidence" value="ECO:0007669"/>
    <property type="project" value="UniProtKB-KW"/>
</dbReference>
<organism evidence="6">
    <name type="scientific">marine sediment metagenome</name>
    <dbReference type="NCBI Taxonomy" id="412755"/>
    <lineage>
        <taxon>unclassified sequences</taxon>
        <taxon>metagenomes</taxon>
        <taxon>ecological metagenomes</taxon>
    </lineage>
</organism>
<dbReference type="NCBIfam" id="TIGR00168">
    <property type="entry name" value="infC"/>
    <property type="match status" value="1"/>
</dbReference>
<feature type="non-terminal residue" evidence="6">
    <location>
        <position position="148"/>
    </location>
</feature>
<dbReference type="PANTHER" id="PTHR10938:SF0">
    <property type="entry name" value="TRANSLATION INITIATION FACTOR IF-3, MITOCHONDRIAL"/>
    <property type="match status" value="1"/>
</dbReference>
<evidence type="ECO:0008006" key="7">
    <source>
        <dbReference type="Google" id="ProtNLM"/>
    </source>
</evidence>
<dbReference type="InterPro" id="IPR001288">
    <property type="entry name" value="Translation_initiation_fac_3"/>
</dbReference>
<dbReference type="Gene3D" id="3.10.20.80">
    <property type="entry name" value="Translation initiation factor 3 (IF-3), N-terminal domain"/>
    <property type="match status" value="1"/>
</dbReference>
<comment type="caution">
    <text evidence="6">The sequence shown here is derived from an EMBL/GenBank/DDBJ whole genome shotgun (WGS) entry which is preliminary data.</text>
</comment>
<dbReference type="InterPro" id="IPR019814">
    <property type="entry name" value="Translation_initiation_fac_3_N"/>
</dbReference>
<dbReference type="SUPFAM" id="SSF55200">
    <property type="entry name" value="Translation initiation factor IF3, C-terminal domain"/>
    <property type="match status" value="1"/>
</dbReference>
<dbReference type="EMBL" id="BARS01047078">
    <property type="protein sequence ID" value="GAG36116.1"/>
    <property type="molecule type" value="Genomic_DNA"/>
</dbReference>
<keyword evidence="2" id="KW-0396">Initiation factor</keyword>
<evidence type="ECO:0000313" key="6">
    <source>
        <dbReference type="EMBL" id="GAG36116.1"/>
    </source>
</evidence>
<protein>
    <recommendedName>
        <fullName evidence="7">Translation initiation factor 3 N-terminal domain-containing protein</fullName>
    </recommendedName>
</protein>
<dbReference type="InterPro" id="IPR036787">
    <property type="entry name" value="T_IF-3_N_sf"/>
</dbReference>
<dbReference type="PANTHER" id="PTHR10938">
    <property type="entry name" value="TRANSLATION INITIATION FACTOR IF-3"/>
    <property type="match status" value="1"/>
</dbReference>
<dbReference type="GO" id="GO:0005737">
    <property type="term" value="C:cytoplasm"/>
    <property type="evidence" value="ECO:0007669"/>
    <property type="project" value="UniProtKB-ARBA"/>
</dbReference>
<dbReference type="Pfam" id="PF05198">
    <property type="entry name" value="IF3_N"/>
    <property type="match status" value="1"/>
</dbReference>
<feature type="domain" description="Translation initiation factor 3 N-terminal" evidence="5">
    <location>
        <begin position="6"/>
        <end position="77"/>
    </location>
</feature>